<keyword evidence="12" id="KW-1003">Cell membrane</keyword>
<evidence type="ECO:0000256" key="5">
    <source>
        <dbReference type="ARBA" id="ARBA00022692"/>
    </source>
</evidence>
<keyword evidence="6 12" id="KW-0133">Cell shape</keyword>
<feature type="transmembrane region" description="Helical" evidence="12">
    <location>
        <begin position="98"/>
        <end position="116"/>
    </location>
</feature>
<feature type="transmembrane region" description="Helical" evidence="12">
    <location>
        <begin position="20"/>
        <end position="43"/>
    </location>
</feature>
<dbReference type="GO" id="GO:0046872">
    <property type="term" value="F:metal ion binding"/>
    <property type="evidence" value="ECO:0007669"/>
    <property type="project" value="UniProtKB-KW"/>
</dbReference>
<dbReference type="GO" id="GO:0051301">
    <property type="term" value="P:cell division"/>
    <property type="evidence" value="ECO:0007669"/>
    <property type="project" value="UniProtKB-KW"/>
</dbReference>
<dbReference type="InterPro" id="IPR003524">
    <property type="entry name" value="PNAcMuramoyl-5peptid_Trfase"/>
</dbReference>
<feature type="transmembrane region" description="Helical" evidence="12">
    <location>
        <begin position="381"/>
        <end position="400"/>
    </location>
</feature>
<evidence type="ECO:0000256" key="6">
    <source>
        <dbReference type="ARBA" id="ARBA00022960"/>
    </source>
</evidence>
<dbReference type="GO" id="GO:0071555">
    <property type="term" value="P:cell wall organization"/>
    <property type="evidence" value="ECO:0007669"/>
    <property type="project" value="UniProtKB-KW"/>
</dbReference>
<evidence type="ECO:0000256" key="3">
    <source>
        <dbReference type="ARBA" id="ARBA00022618"/>
    </source>
</evidence>
<dbReference type="Pfam" id="PF00953">
    <property type="entry name" value="Glycos_transf_4"/>
    <property type="match status" value="1"/>
</dbReference>
<organism evidence="15 16">
    <name type="scientific">Algoriphagus halophilus</name>
    <dbReference type="NCBI Taxonomy" id="226505"/>
    <lineage>
        <taxon>Bacteria</taxon>
        <taxon>Pseudomonadati</taxon>
        <taxon>Bacteroidota</taxon>
        <taxon>Cytophagia</taxon>
        <taxon>Cytophagales</taxon>
        <taxon>Cyclobacteriaceae</taxon>
        <taxon>Algoriphagus</taxon>
    </lineage>
</organism>
<evidence type="ECO:0000256" key="8">
    <source>
        <dbReference type="ARBA" id="ARBA00022989"/>
    </source>
</evidence>
<dbReference type="Pfam" id="PF10555">
    <property type="entry name" value="MraY_sig1"/>
    <property type="match status" value="1"/>
</dbReference>
<evidence type="ECO:0000256" key="10">
    <source>
        <dbReference type="ARBA" id="ARBA00023306"/>
    </source>
</evidence>
<dbReference type="Proteomes" id="UP000185221">
    <property type="component" value="Unassembled WGS sequence"/>
</dbReference>
<comment type="pathway">
    <text evidence="12">Cell wall biogenesis; peptidoglycan biosynthesis.</text>
</comment>
<dbReference type="GO" id="GO:0005886">
    <property type="term" value="C:plasma membrane"/>
    <property type="evidence" value="ECO:0007669"/>
    <property type="project" value="UniProtKB-SubCell"/>
</dbReference>
<keyword evidence="10 12" id="KW-0131">Cell cycle</keyword>
<evidence type="ECO:0000256" key="2">
    <source>
        <dbReference type="ARBA" id="ARBA00005583"/>
    </source>
</evidence>
<keyword evidence="5 12" id="KW-0812">Transmembrane</keyword>
<protein>
    <recommendedName>
        <fullName evidence="12 13">Phospho-N-acetylmuramoyl-pentapeptide-transferase</fullName>
        <ecNumber evidence="12 13">2.7.8.13</ecNumber>
    </recommendedName>
    <alternativeName>
        <fullName evidence="12">UDP-MurNAc-pentapeptide phosphotransferase</fullName>
    </alternativeName>
</protein>
<comment type="function">
    <text evidence="12">Catalyzes the initial step of the lipid cycle reactions in the biosynthesis of the cell wall peptidoglycan: transfers peptidoglycan precursor phospho-MurNAc-pentapeptide from UDP-MurNAc-pentapeptide onto the lipid carrier undecaprenyl phosphate, yielding undecaprenyl-pyrophosphoryl-MurNAc-pentapeptide, known as lipid I.</text>
</comment>
<comment type="cofactor">
    <cofactor evidence="12 14">
        <name>Mg(2+)</name>
        <dbReference type="ChEBI" id="CHEBI:18420"/>
    </cofactor>
</comment>
<dbReference type="InterPro" id="IPR018480">
    <property type="entry name" value="PNAcMuramoyl-5peptid_Trfase_CS"/>
</dbReference>
<dbReference type="PANTHER" id="PTHR22926:SF5">
    <property type="entry name" value="PHOSPHO-N-ACETYLMURAMOYL-PENTAPEPTIDE-TRANSFERASE HOMOLOG"/>
    <property type="match status" value="1"/>
</dbReference>
<keyword evidence="7 12" id="KW-0573">Peptidoglycan synthesis</keyword>
<proteinExistence type="inferred from homology"/>
<name>A0A1N6HVC4_9BACT</name>
<evidence type="ECO:0000256" key="12">
    <source>
        <dbReference type="HAMAP-Rule" id="MF_00038"/>
    </source>
</evidence>
<feature type="transmembrane region" description="Helical" evidence="12">
    <location>
        <begin position="75"/>
        <end position="92"/>
    </location>
</feature>
<evidence type="ECO:0000256" key="7">
    <source>
        <dbReference type="ARBA" id="ARBA00022984"/>
    </source>
</evidence>
<feature type="binding site" evidence="14">
    <location>
        <position position="304"/>
    </location>
    <ligand>
        <name>Mg(2+)</name>
        <dbReference type="ChEBI" id="CHEBI:18420"/>
    </ligand>
</feature>
<gene>
    <name evidence="12" type="primary">mraY</name>
    <name evidence="15" type="ORF">SAMN05444394_4025</name>
</gene>
<comment type="subcellular location">
    <subcellularLocation>
        <location evidence="12">Cell membrane</location>
        <topology evidence="12">Multi-pass membrane protein</topology>
    </subcellularLocation>
    <subcellularLocation>
        <location evidence="1">Membrane</location>
        <topology evidence="1">Multi-pass membrane protein</topology>
    </subcellularLocation>
</comment>
<dbReference type="PROSITE" id="PS01348">
    <property type="entry name" value="MRAY_2"/>
    <property type="match status" value="1"/>
</dbReference>
<feature type="transmembrane region" description="Helical" evidence="12">
    <location>
        <begin position="276"/>
        <end position="293"/>
    </location>
</feature>
<dbReference type="PROSITE" id="PS01347">
    <property type="entry name" value="MRAY_1"/>
    <property type="match status" value="1"/>
</dbReference>
<dbReference type="EC" id="2.7.8.13" evidence="12 13"/>
<dbReference type="UniPathway" id="UPA00219"/>
<dbReference type="GO" id="GO:0008360">
    <property type="term" value="P:regulation of cell shape"/>
    <property type="evidence" value="ECO:0007669"/>
    <property type="project" value="UniProtKB-KW"/>
</dbReference>
<dbReference type="PANTHER" id="PTHR22926">
    <property type="entry name" value="PHOSPHO-N-ACETYLMURAMOYL-PENTAPEPTIDE-TRANSFERASE"/>
    <property type="match status" value="1"/>
</dbReference>
<dbReference type="GO" id="GO:0009252">
    <property type="term" value="P:peptidoglycan biosynthetic process"/>
    <property type="evidence" value="ECO:0007669"/>
    <property type="project" value="UniProtKB-UniRule"/>
</dbReference>
<dbReference type="STRING" id="226505.SAMN05444394_4025"/>
<evidence type="ECO:0000313" key="15">
    <source>
        <dbReference type="EMBL" id="SIO23585.1"/>
    </source>
</evidence>
<dbReference type="EMBL" id="FSRC01000004">
    <property type="protein sequence ID" value="SIO23585.1"/>
    <property type="molecule type" value="Genomic_DNA"/>
</dbReference>
<evidence type="ECO:0000256" key="11">
    <source>
        <dbReference type="ARBA" id="ARBA00023316"/>
    </source>
</evidence>
<evidence type="ECO:0000256" key="4">
    <source>
        <dbReference type="ARBA" id="ARBA00022679"/>
    </source>
</evidence>
<dbReference type="InterPro" id="IPR000715">
    <property type="entry name" value="Glycosyl_transferase_4"/>
</dbReference>
<evidence type="ECO:0000313" key="16">
    <source>
        <dbReference type="Proteomes" id="UP000185221"/>
    </source>
</evidence>
<accession>A0A1N6HVC4</accession>
<dbReference type="OrthoDB" id="9805475at2"/>
<dbReference type="NCBIfam" id="TIGR00445">
    <property type="entry name" value="mraY"/>
    <property type="match status" value="1"/>
</dbReference>
<keyword evidence="4 12" id="KW-0808">Transferase</keyword>
<comment type="similarity">
    <text evidence="2 12">Belongs to the glycosyltransferase 4 family. MraY subfamily.</text>
</comment>
<keyword evidence="16" id="KW-1185">Reference proteome</keyword>
<keyword evidence="8 12" id="KW-1133">Transmembrane helix</keyword>
<dbReference type="HAMAP" id="MF_00038">
    <property type="entry name" value="MraY"/>
    <property type="match status" value="1"/>
</dbReference>
<reference evidence="16" key="1">
    <citation type="submission" date="2016-11" db="EMBL/GenBank/DDBJ databases">
        <authorList>
            <person name="Varghese N."/>
            <person name="Submissions S."/>
        </authorList>
    </citation>
    <scope>NUCLEOTIDE SEQUENCE [LARGE SCALE GENOMIC DNA]</scope>
    <source>
        <strain evidence="16">DSM 15292</strain>
    </source>
</reference>
<keyword evidence="9 12" id="KW-0472">Membrane</keyword>
<evidence type="ECO:0000256" key="14">
    <source>
        <dbReference type="PIRSR" id="PIRSR600715-1"/>
    </source>
</evidence>
<dbReference type="CDD" id="cd06852">
    <property type="entry name" value="GT_MraY"/>
    <property type="match status" value="1"/>
</dbReference>
<dbReference type="AlphaFoldDB" id="A0A1N6HVC4"/>
<feature type="transmembrane region" description="Helical" evidence="12">
    <location>
        <begin position="200"/>
        <end position="224"/>
    </location>
</feature>
<evidence type="ECO:0000256" key="1">
    <source>
        <dbReference type="ARBA" id="ARBA00004141"/>
    </source>
</evidence>
<feature type="transmembrane region" description="Helical" evidence="12">
    <location>
        <begin position="300"/>
        <end position="319"/>
    </location>
</feature>
<dbReference type="GO" id="GO:0008963">
    <property type="term" value="F:phospho-N-acetylmuramoyl-pentapeptide-transferase activity"/>
    <property type="evidence" value="ECO:0007669"/>
    <property type="project" value="UniProtKB-UniRule"/>
</dbReference>
<keyword evidence="12 14" id="KW-0460">Magnesium</keyword>
<dbReference type="RefSeq" id="WP_074226798.1">
    <property type="nucleotide sequence ID" value="NZ_FSRC01000004.1"/>
</dbReference>
<feature type="transmembrane region" description="Helical" evidence="12">
    <location>
        <begin position="236"/>
        <end position="256"/>
    </location>
</feature>
<keyword evidence="3 12" id="KW-0132">Cell division</keyword>
<evidence type="ECO:0000256" key="9">
    <source>
        <dbReference type="ARBA" id="ARBA00023136"/>
    </source>
</evidence>
<sequence length="403" mass="44511">MLYPIFEYLDQVLDIPGTGVFRYISFRAGMAALFSLIITITFGQNIINWIRRKQIGETVRDLGLEGQNQKKGTPTMGGLMIIAAILIPTLLFGDLNNIYIILLLITTIWLGGIGFLDDYIKVFKKNKEGLAGKFKIVGQIGIGIIVGTTLYFNEDVVIREFQNPVSIEEGVVETPAFRDVKVAKTTIPFVKNNELNYETLLGFLGEAMTPILYIFVVTFIITAVSNGANITDGIDGLAAGTSAIIGLTIAIFAYISGNAIFSQYLNIMYIPNSGELVIFASAFIGACIGFLWYNAYPAQVFMGDTGSLMLGGVIAVLALTLRKELLIPLMCGIFVVENASVVLQVSYFKYTKKKYGEGRRIFLMSPLHHHYQKKNIPEPKIVTRFWIVGILLAVITLATLKLR</sequence>
<evidence type="ECO:0000256" key="13">
    <source>
        <dbReference type="NCBIfam" id="TIGR00445"/>
    </source>
</evidence>
<comment type="catalytic activity">
    <reaction evidence="12">
        <text>UDP-N-acetyl-alpha-D-muramoyl-L-alanyl-gamma-D-glutamyl-meso-2,6-diaminopimeloyl-D-alanyl-D-alanine + di-trans,octa-cis-undecaprenyl phosphate = di-trans,octa-cis-undecaprenyl diphospho-N-acetyl-alpha-D-muramoyl-L-alanyl-D-glutamyl-meso-2,6-diaminopimeloyl-D-alanyl-D-alanine + UMP</text>
        <dbReference type="Rhea" id="RHEA:28386"/>
        <dbReference type="ChEBI" id="CHEBI:57865"/>
        <dbReference type="ChEBI" id="CHEBI:60392"/>
        <dbReference type="ChEBI" id="CHEBI:61386"/>
        <dbReference type="ChEBI" id="CHEBI:61387"/>
        <dbReference type="EC" id="2.7.8.13"/>
    </reaction>
</comment>
<keyword evidence="12 14" id="KW-0479">Metal-binding</keyword>
<dbReference type="GO" id="GO:0051992">
    <property type="term" value="F:UDP-N-acetylmuramoyl-L-alanyl-D-glutamyl-meso-2,6-diaminopimelyl-D-alanyl-D-alanine:undecaprenyl-phosphate transferase activity"/>
    <property type="evidence" value="ECO:0007669"/>
    <property type="project" value="RHEA"/>
</dbReference>
<feature type="binding site" evidence="14">
    <location>
        <position position="229"/>
    </location>
    <ligand>
        <name>Mg(2+)</name>
        <dbReference type="ChEBI" id="CHEBI:18420"/>
    </ligand>
</feature>
<feature type="transmembrane region" description="Helical" evidence="12">
    <location>
        <begin position="325"/>
        <end position="350"/>
    </location>
</feature>
<keyword evidence="11 12" id="KW-0961">Cell wall biogenesis/degradation</keyword>